<dbReference type="EMBL" id="JAELXT010000011">
    <property type="protein sequence ID" value="MBJ6126304.1"/>
    <property type="molecule type" value="Genomic_DNA"/>
</dbReference>
<keyword evidence="2" id="KW-1185">Reference proteome</keyword>
<gene>
    <name evidence="1" type="ORF">JAO75_12910</name>
</gene>
<accession>A0ABS0Y205</accession>
<protein>
    <submittedName>
        <fullName evidence="1">Uncharacterized protein</fullName>
    </submittedName>
</protein>
<comment type="caution">
    <text evidence="1">The sequence shown here is derived from an EMBL/GenBank/DDBJ whole genome shotgun (WGS) entry which is preliminary data.</text>
</comment>
<evidence type="ECO:0000313" key="2">
    <source>
        <dbReference type="Proteomes" id="UP000620670"/>
    </source>
</evidence>
<proteinExistence type="predicted"/>
<sequence length="113" mass="12839">MVGELVQDLLDELEISQEYVPELRAIIEAEVNLLRARSIRASLLQDLLNQIKEDALDASVVALLAQLTRADRYERRALSRRKFAVRDLTKALNELSVSPAGDEVRRLLNWRAA</sequence>
<name>A0ABS0Y205_9HYPH</name>
<reference evidence="2" key="1">
    <citation type="submission" date="2020-12" db="EMBL/GenBank/DDBJ databases">
        <title>Hymenobacter sp.</title>
        <authorList>
            <person name="Kim M.K."/>
        </authorList>
    </citation>
    <scope>NUCLEOTIDE SEQUENCE [LARGE SCALE GENOMIC DNA]</scope>
    <source>
        <strain evidence="2">BT325</strain>
    </source>
</reference>
<dbReference type="RefSeq" id="WP_199049549.1">
    <property type="nucleotide sequence ID" value="NZ_JAELXT010000011.1"/>
</dbReference>
<evidence type="ECO:0000313" key="1">
    <source>
        <dbReference type="EMBL" id="MBJ6126304.1"/>
    </source>
</evidence>
<dbReference type="Proteomes" id="UP000620670">
    <property type="component" value="Unassembled WGS sequence"/>
</dbReference>
<organism evidence="1 2">
    <name type="scientific">Microvirga splendida</name>
    <dbReference type="NCBI Taxonomy" id="2795727"/>
    <lineage>
        <taxon>Bacteria</taxon>
        <taxon>Pseudomonadati</taxon>
        <taxon>Pseudomonadota</taxon>
        <taxon>Alphaproteobacteria</taxon>
        <taxon>Hyphomicrobiales</taxon>
        <taxon>Methylobacteriaceae</taxon>
        <taxon>Microvirga</taxon>
    </lineage>
</organism>